<dbReference type="InterPro" id="IPR011990">
    <property type="entry name" value="TPR-like_helical_dom_sf"/>
</dbReference>
<dbReference type="EMBL" id="KE747838">
    <property type="protein sequence ID" value="RMZ73073.1"/>
    <property type="molecule type" value="Genomic_DNA"/>
</dbReference>
<feature type="region of interest" description="Disordered" evidence="3">
    <location>
        <begin position="71"/>
        <end position="93"/>
    </location>
</feature>
<dbReference type="Pfam" id="PF01535">
    <property type="entry name" value="PPR"/>
    <property type="match status" value="3"/>
</dbReference>
<dbReference type="PROSITE" id="PS51375">
    <property type="entry name" value="PPR"/>
    <property type="match status" value="2"/>
</dbReference>
<evidence type="ECO:0000313" key="5">
    <source>
        <dbReference type="Proteomes" id="UP000265663"/>
    </source>
</evidence>
<evidence type="ECO:0000313" key="4">
    <source>
        <dbReference type="EMBL" id="RMZ73073.1"/>
    </source>
</evidence>
<keyword evidence="5" id="KW-1185">Reference proteome</keyword>
<dbReference type="OrthoDB" id="185373at2759"/>
<feature type="compositionally biased region" description="Gly residues" evidence="3">
    <location>
        <begin position="902"/>
        <end position="911"/>
    </location>
</feature>
<feature type="compositionally biased region" description="Basic and acidic residues" evidence="3">
    <location>
        <begin position="887"/>
        <end position="901"/>
    </location>
</feature>
<feature type="repeat" description="PPR" evidence="2">
    <location>
        <begin position="589"/>
        <end position="623"/>
    </location>
</feature>
<dbReference type="InterPro" id="IPR002885">
    <property type="entry name" value="PPR_rpt"/>
</dbReference>
<proteinExistence type="predicted"/>
<evidence type="ECO:0000256" key="3">
    <source>
        <dbReference type="SAM" id="MobiDB-lite"/>
    </source>
</evidence>
<feature type="compositionally biased region" description="Low complexity" evidence="3">
    <location>
        <begin position="32"/>
        <end position="47"/>
    </location>
</feature>
<reference evidence="4 5" key="1">
    <citation type="journal article" date="2014" name="PLoS ONE">
        <title>De novo Genome Assembly of the Fungal Plant Pathogen Pyrenophora semeniperda.</title>
        <authorList>
            <person name="Soliai M.M."/>
            <person name="Meyer S.E."/>
            <person name="Udall J.A."/>
            <person name="Elzinga D.E."/>
            <person name="Hermansen R.A."/>
            <person name="Bodily P.M."/>
            <person name="Hart A.A."/>
            <person name="Coleman C.E."/>
        </authorList>
    </citation>
    <scope>NUCLEOTIDE SEQUENCE [LARGE SCALE GENOMIC DNA]</scope>
    <source>
        <strain evidence="4 5">CCB06</strain>
        <tissue evidence="4">Mycelium</tissue>
    </source>
</reference>
<gene>
    <name evidence="4" type="ORF">GMOD_00009584</name>
</gene>
<dbReference type="Gene3D" id="1.25.40.10">
    <property type="entry name" value="Tetratricopeptide repeat domain"/>
    <property type="match status" value="3"/>
</dbReference>
<dbReference type="InterPro" id="IPR051222">
    <property type="entry name" value="PPR/CCM1_RNA-binding"/>
</dbReference>
<accession>A0A3M7MEZ4</accession>
<dbReference type="PANTHER" id="PTHR47942:SF63">
    <property type="entry name" value="PENTATRICOPEPTIDE REPEAT-CONTAINING PROTEIN"/>
    <property type="match status" value="1"/>
</dbReference>
<organism evidence="4 5">
    <name type="scientific">Pyrenophora seminiperda CCB06</name>
    <dbReference type="NCBI Taxonomy" id="1302712"/>
    <lineage>
        <taxon>Eukaryota</taxon>
        <taxon>Fungi</taxon>
        <taxon>Dikarya</taxon>
        <taxon>Ascomycota</taxon>
        <taxon>Pezizomycotina</taxon>
        <taxon>Dothideomycetes</taxon>
        <taxon>Pleosporomycetidae</taxon>
        <taxon>Pleosporales</taxon>
        <taxon>Pleosporineae</taxon>
        <taxon>Pleosporaceae</taxon>
        <taxon>Pyrenophora</taxon>
    </lineage>
</organism>
<feature type="repeat" description="PPR" evidence="2">
    <location>
        <begin position="413"/>
        <end position="447"/>
    </location>
</feature>
<dbReference type="NCBIfam" id="TIGR00756">
    <property type="entry name" value="PPR"/>
    <property type="match status" value="2"/>
</dbReference>
<name>A0A3M7MEZ4_9PLEO</name>
<keyword evidence="1" id="KW-0677">Repeat</keyword>
<feature type="region of interest" description="Disordered" evidence="3">
    <location>
        <begin position="862"/>
        <end position="911"/>
    </location>
</feature>
<sequence length="911" mass="102703">MRLSRRIAAAPRPQWQSRAIVSLQKPKHQDGAVQQQEAAQTEARSQQGFEQGTILDDSRFRFVAHGSRYSDLFEEPNTGPDNTGDQGRAADQRVKGPAEHLKIALARDTHYAWEFFNKTFTSRECKALTDPPEGDLRLLDHGRVFNYLLRDVTKDFISGKTETLTPTVVLFRYAQLGLLRPDYWADPSLEYLTCQVIRAMYGVVDVERPQRDLPSLINELISVWRLFFQCYGPMNDALHSIASEWQLRPIEELPTYYNSTNFNSRLQICVPKYPLFHGRLAICAAYLYDVAEGLDENIRKEAEPFLRFLERLLAGSWIDFRSLEFTQFKELPEDVQIQIQEALRTVPNKAMKAIGESGETLSSNGPEAEAKLIDFYLGRIARAVETRSSAAKLDDLWKEIEQAYTKNGKTAIPTLIYNSFLSGYLTLLNPDRSIQVWNHMIANGVKPNMRSWVALLEGCVKASDLNGLNAMWTRLQKTGSEPDNYAWTTRVNGLMKMRQVSEALATLDDMGKRWVAAESPIHPPKTKGSNKKGPPSKTVNKCTKPSIEVVNGAIAGLVKMPRNAMYYQKRVEYVQKVLGWASLFQIKPDVVTYNSLIQLYLGEGDKRTALALLSQMEQKGLKGDIATYGMLIESAFNTNVFNGRSEQQQTTAILKIFDDLEASGMKANNYIYSTAIDRLLKEYSNYNGARAVVEYMTAREITPPAQACTSIITYYFTSEPPKIAEVDALVHHLFTNSRVATDRILFDRLIEGYAAHNEVSKMLNVLNRMLKERKLPGWGALMGVVSALMKAGDYEHAQAIVRDVKRGEGVAAGGIMGHNSGMRRFMEMARQFGLDVEDQQRMGEYMTGPEQEQAVYYEQREVVEGNSLDEQQPSFAERSGDTTATTEWERDPESLDQEGRVGDGAGDSGRD</sequence>
<evidence type="ECO:0000256" key="2">
    <source>
        <dbReference type="PROSITE-ProRule" id="PRU00708"/>
    </source>
</evidence>
<dbReference type="AlphaFoldDB" id="A0A3M7MEZ4"/>
<dbReference type="Pfam" id="PF13041">
    <property type="entry name" value="PPR_2"/>
    <property type="match status" value="1"/>
</dbReference>
<dbReference type="Proteomes" id="UP000265663">
    <property type="component" value="Unassembled WGS sequence"/>
</dbReference>
<feature type="region of interest" description="Disordered" evidence="3">
    <location>
        <begin position="23"/>
        <end position="50"/>
    </location>
</feature>
<evidence type="ECO:0000256" key="1">
    <source>
        <dbReference type="ARBA" id="ARBA00022737"/>
    </source>
</evidence>
<feature type="region of interest" description="Disordered" evidence="3">
    <location>
        <begin position="518"/>
        <end position="542"/>
    </location>
</feature>
<dbReference type="PANTHER" id="PTHR47942">
    <property type="entry name" value="TETRATRICOPEPTIDE REPEAT (TPR)-LIKE SUPERFAMILY PROTEIN-RELATED"/>
    <property type="match status" value="1"/>
</dbReference>
<protein>
    <submittedName>
        <fullName evidence="4">Pentatricopeptide repeat</fullName>
    </submittedName>
</protein>